<comment type="function">
    <text evidence="1 17">Catalyzes the conversion of epoxyqueuosine (oQ) to queuosine (Q), which is a hypermodified base found in the wobble positions of tRNA(Asp), tRNA(Asn), tRNA(His) and tRNA(Tyr).</text>
</comment>
<feature type="binding site" evidence="17">
    <location>
        <position position="93"/>
    </location>
    <ligand>
        <name>[4Fe-4S] cluster</name>
        <dbReference type="ChEBI" id="CHEBI:49883"/>
    </ligand>
</feature>
<comment type="catalytic activity">
    <reaction evidence="16 17">
        <text>epoxyqueuosine(34) in tRNA + AH2 = queuosine(34) in tRNA + A + H2O</text>
        <dbReference type="Rhea" id="RHEA:32159"/>
        <dbReference type="Rhea" id="RHEA-COMP:18571"/>
        <dbReference type="Rhea" id="RHEA-COMP:18582"/>
        <dbReference type="ChEBI" id="CHEBI:13193"/>
        <dbReference type="ChEBI" id="CHEBI:15377"/>
        <dbReference type="ChEBI" id="CHEBI:17499"/>
        <dbReference type="ChEBI" id="CHEBI:194431"/>
        <dbReference type="ChEBI" id="CHEBI:194443"/>
        <dbReference type="EC" id="1.17.99.6"/>
    </reaction>
</comment>
<feature type="binding site" evidence="17">
    <location>
        <position position="10"/>
    </location>
    <ligand>
        <name>[4Fe-4S] cluster</name>
        <dbReference type="ChEBI" id="CHEBI:49883"/>
    </ligand>
</feature>
<dbReference type="Proteomes" id="UP000885792">
    <property type="component" value="Unassembled WGS sequence"/>
</dbReference>
<accession>A0A7C5Q9C3</accession>
<dbReference type="EC" id="1.17.99.6" evidence="4 17"/>
<dbReference type="HAMAP" id="MF_02089">
    <property type="entry name" value="QueH"/>
    <property type="match status" value="1"/>
</dbReference>
<dbReference type="UniPathway" id="UPA00392"/>
<evidence type="ECO:0000256" key="13">
    <source>
        <dbReference type="ARBA" id="ARBA00023157"/>
    </source>
</evidence>
<evidence type="ECO:0000256" key="1">
    <source>
        <dbReference type="ARBA" id="ARBA00002268"/>
    </source>
</evidence>
<feature type="disulfide bond" description="Redox-active" evidence="17">
    <location>
        <begin position="172"/>
        <end position="174"/>
    </location>
</feature>
<keyword evidence="9 17" id="KW-0671">Queuosine biosynthesis</keyword>
<dbReference type="GO" id="GO:0052693">
    <property type="term" value="F:epoxyqueuosine reductase activity"/>
    <property type="evidence" value="ECO:0007669"/>
    <property type="project" value="UniProtKB-UniRule"/>
</dbReference>
<comment type="caution">
    <text evidence="18">The sequence shown here is derived from an EMBL/GenBank/DDBJ whole genome shotgun (WGS) entry which is preliminary data.</text>
</comment>
<evidence type="ECO:0000256" key="9">
    <source>
        <dbReference type="ARBA" id="ARBA00022785"/>
    </source>
</evidence>
<organism evidence="18">
    <name type="scientific">Aquifex aeolicus</name>
    <dbReference type="NCBI Taxonomy" id="63363"/>
    <lineage>
        <taxon>Bacteria</taxon>
        <taxon>Pseudomonadati</taxon>
        <taxon>Aquificota</taxon>
        <taxon>Aquificia</taxon>
        <taxon>Aquificales</taxon>
        <taxon>Aquificaceae</taxon>
        <taxon>Aquifex</taxon>
    </lineage>
</organism>
<dbReference type="EMBL" id="DRNB01000136">
    <property type="protein sequence ID" value="HHJ63979.1"/>
    <property type="molecule type" value="Genomic_DNA"/>
</dbReference>
<evidence type="ECO:0000256" key="4">
    <source>
        <dbReference type="ARBA" id="ARBA00012622"/>
    </source>
</evidence>
<comment type="similarity">
    <text evidence="3 17">Belongs to the QueH family.</text>
</comment>
<keyword evidence="13 17" id="KW-1015">Disulfide bond</keyword>
<protein>
    <recommendedName>
        <fullName evidence="5 17">Epoxyqueuosine reductase QueH</fullName>
        <ecNumber evidence="4 17">1.17.99.6</ecNumber>
    </recommendedName>
    <alternativeName>
        <fullName evidence="15 17">Queuosine biosynthesis protein QueH</fullName>
    </alternativeName>
</protein>
<evidence type="ECO:0000256" key="14">
    <source>
        <dbReference type="ARBA" id="ARBA00023284"/>
    </source>
</evidence>
<dbReference type="SUPFAM" id="SSF52402">
    <property type="entry name" value="Adenine nucleotide alpha hydrolases-like"/>
    <property type="match status" value="1"/>
</dbReference>
<dbReference type="GO" id="GO:0051539">
    <property type="term" value="F:4 iron, 4 sulfur cluster binding"/>
    <property type="evidence" value="ECO:0007669"/>
    <property type="project" value="UniProtKB-UniRule"/>
</dbReference>
<dbReference type="GO" id="GO:0046872">
    <property type="term" value="F:metal ion binding"/>
    <property type="evidence" value="ECO:0007669"/>
    <property type="project" value="UniProtKB-KW"/>
</dbReference>
<evidence type="ECO:0000256" key="5">
    <source>
        <dbReference type="ARBA" id="ARBA00016895"/>
    </source>
</evidence>
<keyword evidence="14 17" id="KW-0676">Redox-active center</keyword>
<keyword evidence="12 17" id="KW-0411">Iron-sulfur</keyword>
<evidence type="ECO:0000256" key="16">
    <source>
        <dbReference type="ARBA" id="ARBA00047415"/>
    </source>
</evidence>
<dbReference type="GO" id="GO:0008616">
    <property type="term" value="P:tRNA queuosine(34) biosynthetic process"/>
    <property type="evidence" value="ECO:0007669"/>
    <property type="project" value="UniProtKB-UniRule"/>
</dbReference>
<feature type="binding site" evidence="17">
    <location>
        <position position="90"/>
    </location>
    <ligand>
        <name>[4Fe-4S] cluster</name>
        <dbReference type="ChEBI" id="CHEBI:49883"/>
    </ligand>
</feature>
<dbReference type="PANTHER" id="PTHR36701:SF1">
    <property type="entry name" value="EPOXYQUEUOSINE REDUCTASE QUEH"/>
    <property type="match status" value="1"/>
</dbReference>
<keyword evidence="8 17" id="KW-0479">Metal-binding</keyword>
<evidence type="ECO:0000313" key="18">
    <source>
        <dbReference type="EMBL" id="HHJ63979.1"/>
    </source>
</evidence>
<dbReference type="InterPro" id="IPR003828">
    <property type="entry name" value="QueH"/>
</dbReference>
<evidence type="ECO:0000256" key="10">
    <source>
        <dbReference type="ARBA" id="ARBA00023002"/>
    </source>
</evidence>
<evidence type="ECO:0000256" key="15">
    <source>
        <dbReference type="ARBA" id="ARBA00031446"/>
    </source>
</evidence>
<sequence length="403" mass="46431">MGGTLIHACCAPDALYFIKRFREEHPGERLVCFFYDPNIHPPEEYKLRMIETLRVCREMGIEFIEGDYDPERWLLKVKGLEEEPEGGRRCLLCFDIRLEKSAGVARDLGCEAFTTTLLMSPRKDPGQLREAGERVARLFGLRFLAPDYRKGGGTQEMFRVAREKGLYLQNYCGCIYSRRGELIAFRGRRPGTREETLLLKELRLFAESWGLRVREEEFPFLNWRVLEGFIRVQERSLPSFVLPYSASLRGKVRGRVVEEGDGVLYLGRQFVRIVLLEEFRDLPLDEPRVLAEPTFLVPAGWRERLKKERIEASLRTEVFPDVSRWLLIGEPEAERLLGVPADTLQDGRGVNVMEVLRSRLPELKRGSLALVVLGAQSLGRAGQRHFEERTGRRIDQVLGFSDL</sequence>
<keyword evidence="7 17" id="KW-0819">tRNA processing</keyword>
<evidence type="ECO:0000256" key="6">
    <source>
        <dbReference type="ARBA" id="ARBA00022485"/>
    </source>
</evidence>
<evidence type="ECO:0000256" key="3">
    <source>
        <dbReference type="ARBA" id="ARBA00008207"/>
    </source>
</evidence>
<comment type="pathway">
    <text evidence="2 17">tRNA modification; tRNA-queuosine biosynthesis.</text>
</comment>
<dbReference type="PANTHER" id="PTHR36701">
    <property type="entry name" value="EPOXYQUEUOSINE REDUCTASE QUEH"/>
    <property type="match status" value="1"/>
</dbReference>
<proteinExistence type="inferred from homology"/>
<evidence type="ECO:0000256" key="11">
    <source>
        <dbReference type="ARBA" id="ARBA00023004"/>
    </source>
</evidence>
<dbReference type="Pfam" id="PF02677">
    <property type="entry name" value="QueH"/>
    <property type="match status" value="1"/>
</dbReference>
<evidence type="ECO:0000256" key="8">
    <source>
        <dbReference type="ARBA" id="ARBA00022723"/>
    </source>
</evidence>
<keyword evidence="6 17" id="KW-0004">4Fe-4S</keyword>
<keyword evidence="10 17" id="KW-0560">Oxidoreductase</keyword>
<dbReference type="AlphaFoldDB" id="A0A7C5Q9C3"/>
<evidence type="ECO:0000256" key="12">
    <source>
        <dbReference type="ARBA" id="ARBA00023014"/>
    </source>
</evidence>
<evidence type="ECO:0000256" key="7">
    <source>
        <dbReference type="ARBA" id="ARBA00022694"/>
    </source>
</evidence>
<keyword evidence="11 17" id="KW-0408">Iron</keyword>
<evidence type="ECO:0000256" key="2">
    <source>
        <dbReference type="ARBA" id="ARBA00004691"/>
    </source>
</evidence>
<feature type="binding site" evidence="17">
    <location>
        <position position="9"/>
    </location>
    <ligand>
        <name>[4Fe-4S] cluster</name>
        <dbReference type="ChEBI" id="CHEBI:49883"/>
    </ligand>
</feature>
<reference evidence="18" key="1">
    <citation type="journal article" date="2020" name="mSystems">
        <title>Genome- and Community-Level Interaction Insights into Carbon Utilization and Element Cycling Functions of Hydrothermarchaeota in Hydrothermal Sediment.</title>
        <authorList>
            <person name="Zhou Z."/>
            <person name="Liu Y."/>
            <person name="Xu W."/>
            <person name="Pan J."/>
            <person name="Luo Z.H."/>
            <person name="Li M."/>
        </authorList>
    </citation>
    <scope>NUCLEOTIDE SEQUENCE [LARGE SCALE GENOMIC DNA]</scope>
    <source>
        <strain evidence="18">HyVt-501</strain>
    </source>
</reference>
<name>A0A7C5Q9C3_AQUAO</name>
<gene>
    <name evidence="17" type="primary">queH</name>
    <name evidence="18" type="ORF">ENJ61_03640</name>
</gene>
<evidence type="ECO:0000256" key="17">
    <source>
        <dbReference type="HAMAP-Rule" id="MF_02089"/>
    </source>
</evidence>